<dbReference type="Gene3D" id="3.30.1240.10">
    <property type="match status" value="1"/>
</dbReference>
<dbReference type="GO" id="GO:0005829">
    <property type="term" value="C:cytosol"/>
    <property type="evidence" value="ECO:0007669"/>
    <property type="project" value="TreeGrafter"/>
</dbReference>
<gene>
    <name evidence="1" type="ORF">RT41_GL000138</name>
</gene>
<comment type="caution">
    <text evidence="1">The sequence shown here is derived from an EMBL/GenBank/DDBJ whole genome shotgun (WGS) entry which is preliminary data.</text>
</comment>
<reference evidence="1 2" key="1">
    <citation type="submission" date="2014-12" db="EMBL/GenBank/DDBJ databases">
        <title>Draft genome sequences of 10 type strains of Lactococcus.</title>
        <authorList>
            <person name="Sun Z."/>
            <person name="Zhong Z."/>
            <person name="Liu W."/>
            <person name="Zhang W."/>
            <person name="Zhang H."/>
        </authorList>
    </citation>
    <scope>NUCLEOTIDE SEQUENCE [LARGE SCALE GENOMIC DNA]</scope>
    <source>
        <strain evidence="1 2">JCM 16395</strain>
    </source>
</reference>
<dbReference type="Proteomes" id="UP000218181">
    <property type="component" value="Unassembled WGS sequence"/>
</dbReference>
<proteinExistence type="predicted"/>
<dbReference type="GO" id="GO:0016791">
    <property type="term" value="F:phosphatase activity"/>
    <property type="evidence" value="ECO:0007669"/>
    <property type="project" value="TreeGrafter"/>
</dbReference>
<organism evidence="1 2">
    <name type="scientific">Lactococcus fujiensis JCM 16395</name>
    <dbReference type="NCBI Taxonomy" id="1291764"/>
    <lineage>
        <taxon>Bacteria</taxon>
        <taxon>Bacillati</taxon>
        <taxon>Bacillota</taxon>
        <taxon>Bacilli</taxon>
        <taxon>Lactobacillales</taxon>
        <taxon>Streptococcaceae</taxon>
        <taxon>Lactococcus</taxon>
    </lineage>
</organism>
<dbReference type="AlphaFoldDB" id="A0A2A5RPL7"/>
<dbReference type="STRING" id="1291764.GCA_001311235_00412"/>
<dbReference type="InterPro" id="IPR000150">
    <property type="entry name" value="Cof"/>
</dbReference>
<dbReference type="GO" id="GO:0000287">
    <property type="term" value="F:magnesium ion binding"/>
    <property type="evidence" value="ECO:0007669"/>
    <property type="project" value="TreeGrafter"/>
</dbReference>
<dbReference type="EMBL" id="JXJU01000001">
    <property type="protein sequence ID" value="PCS01374.1"/>
    <property type="molecule type" value="Genomic_DNA"/>
</dbReference>
<dbReference type="InterPro" id="IPR036412">
    <property type="entry name" value="HAD-like_sf"/>
</dbReference>
<dbReference type="OrthoDB" id="9810101at2"/>
<dbReference type="NCBIfam" id="TIGR00099">
    <property type="entry name" value="Cof-subfamily"/>
    <property type="match status" value="1"/>
</dbReference>
<dbReference type="SUPFAM" id="SSF56784">
    <property type="entry name" value="HAD-like"/>
    <property type="match status" value="1"/>
</dbReference>
<evidence type="ECO:0000313" key="2">
    <source>
        <dbReference type="Proteomes" id="UP000218181"/>
    </source>
</evidence>
<accession>A0A2A5RPL7</accession>
<keyword evidence="2" id="KW-1185">Reference proteome</keyword>
<dbReference type="Gene3D" id="3.40.50.1000">
    <property type="entry name" value="HAD superfamily/HAD-like"/>
    <property type="match status" value="1"/>
</dbReference>
<dbReference type="RefSeq" id="WP_096816850.1">
    <property type="nucleotide sequence ID" value="NZ_JXJU01000001.1"/>
</dbReference>
<dbReference type="InterPro" id="IPR006379">
    <property type="entry name" value="HAD-SF_hydro_IIB"/>
</dbReference>
<sequence>MKNINDYKALAFFDLDGTLLNSQSQLDGEVIDGIRKIRDNGVLPFIATGRGNFELDDIMKQTGITGAVSLNGQYIVLDGKTIYKEQIPISSVEKLLSASEPHNEALSFYDGQGYWLNKITDHARTAYAYTHAPMPDAAPERYLTDEVNMLLVLTNQLSQVEYYKKEVPELNFFMNSPSSIDVTNISTNKGTGLKHVLDVLDFKGETFAFGDGRNDLHLLAAADHKTAMGNSVPELKEMADFVSSSNTDHGIINAFKHWDLM</sequence>
<dbReference type="PANTHER" id="PTHR10000">
    <property type="entry name" value="PHOSPHOSERINE PHOSPHATASE"/>
    <property type="match status" value="1"/>
</dbReference>
<dbReference type="PROSITE" id="PS01228">
    <property type="entry name" value="COF_1"/>
    <property type="match status" value="1"/>
</dbReference>
<evidence type="ECO:0000313" key="1">
    <source>
        <dbReference type="EMBL" id="PCS01374.1"/>
    </source>
</evidence>
<dbReference type="PANTHER" id="PTHR10000:SF25">
    <property type="entry name" value="PHOSPHATASE YKRA-RELATED"/>
    <property type="match status" value="1"/>
</dbReference>
<name>A0A2A5RPL7_9LACT</name>
<protein>
    <submittedName>
        <fullName evidence="1">HAD-superfamily hydrolase</fullName>
    </submittedName>
</protein>
<dbReference type="InterPro" id="IPR023214">
    <property type="entry name" value="HAD_sf"/>
</dbReference>
<dbReference type="NCBIfam" id="TIGR01484">
    <property type="entry name" value="HAD-SF-IIB"/>
    <property type="match status" value="1"/>
</dbReference>
<keyword evidence="1" id="KW-0378">Hydrolase</keyword>
<dbReference type="Pfam" id="PF08282">
    <property type="entry name" value="Hydrolase_3"/>
    <property type="match status" value="1"/>
</dbReference>
<dbReference type="SFLD" id="SFLDS00003">
    <property type="entry name" value="Haloacid_Dehalogenase"/>
    <property type="match status" value="1"/>
</dbReference>
<dbReference type="SFLD" id="SFLDG01140">
    <property type="entry name" value="C2.B:_Phosphomannomutase_and_P"/>
    <property type="match status" value="1"/>
</dbReference>